<dbReference type="PANTHER" id="PTHR12049">
    <property type="entry name" value="PROTEIN ARGININE METHYLTRANSFERASE NDUFAF7, MITOCHONDRIAL"/>
    <property type="match status" value="1"/>
</dbReference>
<feature type="region of interest" description="Disordered" evidence="10">
    <location>
        <begin position="242"/>
        <end position="339"/>
    </location>
</feature>
<dbReference type="GO" id="GO:0035243">
    <property type="term" value="F:protein-arginine omega-N symmetric methyltransferase activity"/>
    <property type="evidence" value="ECO:0007669"/>
    <property type="project" value="UniProtKB-EC"/>
</dbReference>
<keyword evidence="8" id="KW-0862">Zinc</keyword>
<keyword evidence="13" id="KW-1185">Reference proteome</keyword>
<dbReference type="GO" id="GO:0005739">
    <property type="term" value="C:mitochondrion"/>
    <property type="evidence" value="ECO:0007669"/>
    <property type="project" value="UniProtKB-SubCell"/>
</dbReference>
<proteinExistence type="inferred from homology"/>
<keyword evidence="6" id="KW-0496">Mitochondrion</keyword>
<dbReference type="PROSITE" id="PS51501">
    <property type="entry name" value="ZF_DNL"/>
    <property type="match status" value="1"/>
</dbReference>
<evidence type="ECO:0000256" key="9">
    <source>
        <dbReference type="SAM" id="Coils"/>
    </source>
</evidence>
<reference evidence="12 13" key="1">
    <citation type="journal article" date="2018" name="Mol. Plant">
        <title>The genome of Artemisia annua provides insight into the evolution of Asteraceae family and artemisinin biosynthesis.</title>
        <authorList>
            <person name="Shen Q."/>
            <person name="Zhang L."/>
            <person name="Liao Z."/>
            <person name="Wang S."/>
            <person name="Yan T."/>
            <person name="Shi P."/>
            <person name="Liu M."/>
            <person name="Fu X."/>
            <person name="Pan Q."/>
            <person name="Wang Y."/>
            <person name="Lv Z."/>
            <person name="Lu X."/>
            <person name="Zhang F."/>
            <person name="Jiang W."/>
            <person name="Ma Y."/>
            <person name="Chen M."/>
            <person name="Hao X."/>
            <person name="Li L."/>
            <person name="Tang Y."/>
            <person name="Lv G."/>
            <person name="Zhou Y."/>
            <person name="Sun X."/>
            <person name="Brodelius P.E."/>
            <person name="Rose J.K.C."/>
            <person name="Tang K."/>
        </authorList>
    </citation>
    <scope>NUCLEOTIDE SEQUENCE [LARGE SCALE GENOMIC DNA]</scope>
    <source>
        <strain evidence="13">cv. Huhao1</strain>
        <tissue evidence="12">Leaf</tissue>
    </source>
</reference>
<dbReference type="Pfam" id="PF02636">
    <property type="entry name" value="Methyltransf_28"/>
    <property type="match status" value="1"/>
</dbReference>
<comment type="caution">
    <text evidence="12">The sequence shown here is derived from an EMBL/GenBank/DDBJ whole genome shotgun (WGS) entry which is preliminary data.</text>
</comment>
<feature type="compositionally biased region" description="Acidic residues" evidence="10">
    <location>
        <begin position="244"/>
        <end position="254"/>
    </location>
</feature>
<dbReference type="EMBL" id="PKPP01003146">
    <property type="protein sequence ID" value="PWA71034.1"/>
    <property type="molecule type" value="Genomic_DNA"/>
</dbReference>
<evidence type="ECO:0000259" key="11">
    <source>
        <dbReference type="PROSITE" id="PS51501"/>
    </source>
</evidence>
<evidence type="ECO:0000256" key="3">
    <source>
        <dbReference type="ARBA" id="ARBA00011935"/>
    </source>
</evidence>
<keyword evidence="8" id="KW-0863">Zinc-finger</keyword>
<feature type="compositionally biased region" description="Basic and acidic residues" evidence="10">
    <location>
        <begin position="972"/>
        <end position="986"/>
    </location>
</feature>
<feature type="compositionally biased region" description="Acidic residues" evidence="10">
    <location>
        <begin position="320"/>
        <end position="330"/>
    </location>
</feature>
<feature type="coiled-coil region" evidence="9">
    <location>
        <begin position="935"/>
        <end position="962"/>
    </location>
</feature>
<feature type="region of interest" description="Disordered" evidence="10">
    <location>
        <begin position="859"/>
        <end position="878"/>
    </location>
</feature>
<sequence>MIDVAEDSNYVLKMEIDHFFCLSLFRFCVVLSPQPTPATLYLLKRCKTEELKKLEHVEVCLKAMDLTQSVAKRISSDGGGALITDYGLDGIVSDSLQIVAFCPLAFMSRMAYAHISWIPFLQAIRKHKFVDMLDDPGSTDLSVYVDFHSQFLGNLGINFHVEALLQNCTEEQAESLQTGYWRLLAKEDDVDVPNESNAREANVAYSSKSRQRAPSKKLPRKTGIWSSKRNLSLGGFEFGKLGDSDEGEVFEPNDDMSRQLEKEDDVDVPNESNAREANVASSSKSRQRAPSKKLPRKTGIWSSKRSLSPGGFEFGKLGDSDEGEVFEPNDDMSSRKQENPNTNHACFISSSSCATPLKKNPTTLVRNQDVFFYKIQELHMAEAPLSNEQLCPSATFVPYQPNNYYVDFKTLSAEHGVILEILKGHPISYALSTTTQVPEIYIQELWNSMTYREDEDTPYIRGTINRVSVKITKKTIRSVLKFPRAKSREGMEEFEPFVNVEDLAQDVRSLGYDAASPFTAPSHFKKRKLATLWSTLFMLINRCLTWKKVGQDKCSVDTLMFFHGIAFNRHYDFAELIWRDLVSLVTEKDKREFVPFIRFIKLIIAEFMNKHPDMILRPYGNCPKDTSMQRIPSNCGHRTVRAMRIPDELLAYADPRAQVVIDYRLAYPSLVPVEGEVRTESREPLAKRVLNIEGFRGVNDTVGKLDRSHTESISPANTSAVDPPSVNTPDAPTPPDHLDTSLQVPISSTLRAKPNDLPPNPVGIETEDVLLHYPPPKSVGLEEVEYVIRNYNNIHEDSTDDARLNDLATTAVLESKLDTSRGSAGSPGGVIINKAPTSGHLVESSARVRTEIPISGFQSLKDHIDRKGQSSTSSQELPADEYKKYTMEQLSSMLRSKILDETKKTDTQQSLLELIKDFVQDRSHPATQENIDELHDTLHSAVDRLTSQVEKLTKEVHDLRSGCKPDAIGTKRTHEDPNSDNYEGEKDVKASGVSTQFFKDLREISSNDVVLIVFIMKIVRMMQVYSVLQDNAMGLVLSAANVRGWTTGSGMEGPPVTADGSGENISMFPWSPRRRMRVAFTCNMCGKRTTRSFNPHAYKYGSVFVQVKLSGSFM</sequence>
<dbReference type="PANTHER" id="PTHR12049:SF7">
    <property type="entry name" value="PROTEIN ARGININE METHYLTRANSFERASE NDUFAF7, MITOCHONDRIAL"/>
    <property type="match status" value="1"/>
</dbReference>
<feature type="region of interest" description="Disordered" evidence="10">
    <location>
        <begin position="192"/>
        <end position="221"/>
    </location>
</feature>
<keyword evidence="9" id="KW-0175">Coiled coil</keyword>
<evidence type="ECO:0000256" key="1">
    <source>
        <dbReference type="ARBA" id="ARBA00004173"/>
    </source>
</evidence>
<comment type="subcellular location">
    <subcellularLocation>
        <location evidence="1">Mitochondrion</location>
    </subcellularLocation>
</comment>
<evidence type="ECO:0000256" key="6">
    <source>
        <dbReference type="ARBA" id="ARBA00023128"/>
    </source>
</evidence>
<feature type="compositionally biased region" description="Basic residues" evidence="10">
    <location>
        <begin position="209"/>
        <end position="220"/>
    </location>
</feature>
<organism evidence="12 13">
    <name type="scientific">Artemisia annua</name>
    <name type="common">Sweet wormwood</name>
    <dbReference type="NCBI Taxonomy" id="35608"/>
    <lineage>
        <taxon>Eukaryota</taxon>
        <taxon>Viridiplantae</taxon>
        <taxon>Streptophyta</taxon>
        <taxon>Embryophyta</taxon>
        <taxon>Tracheophyta</taxon>
        <taxon>Spermatophyta</taxon>
        <taxon>Magnoliopsida</taxon>
        <taxon>eudicotyledons</taxon>
        <taxon>Gunneridae</taxon>
        <taxon>Pentapetalae</taxon>
        <taxon>asterids</taxon>
        <taxon>campanulids</taxon>
        <taxon>Asterales</taxon>
        <taxon>Asteraceae</taxon>
        <taxon>Asteroideae</taxon>
        <taxon>Anthemideae</taxon>
        <taxon>Artemisiinae</taxon>
        <taxon>Artemisia</taxon>
    </lineage>
</organism>
<dbReference type="InterPro" id="IPR003788">
    <property type="entry name" value="NDUFAF7"/>
</dbReference>
<gene>
    <name evidence="12" type="ORF">CTI12_AA120910</name>
</gene>
<evidence type="ECO:0000313" key="12">
    <source>
        <dbReference type="EMBL" id="PWA71034.1"/>
    </source>
</evidence>
<evidence type="ECO:0000256" key="5">
    <source>
        <dbReference type="ARBA" id="ARBA00022679"/>
    </source>
</evidence>
<feature type="compositionally biased region" description="Polar residues" evidence="10">
    <location>
        <begin position="711"/>
        <end position="730"/>
    </location>
</feature>
<keyword evidence="4 12" id="KW-0489">Methyltransferase</keyword>
<feature type="region of interest" description="Disordered" evidence="10">
    <location>
        <begin position="706"/>
        <end position="736"/>
    </location>
</feature>
<feature type="compositionally biased region" description="Basic residues" evidence="10">
    <location>
        <begin position="285"/>
        <end position="296"/>
    </location>
</feature>
<dbReference type="InterPro" id="IPR007853">
    <property type="entry name" value="Znf_DNL-typ"/>
</dbReference>
<evidence type="ECO:0000256" key="8">
    <source>
        <dbReference type="PROSITE-ProRule" id="PRU00834"/>
    </source>
</evidence>
<keyword evidence="8" id="KW-0479">Metal-binding</keyword>
<feature type="domain" description="DNL-type" evidence="11">
    <location>
        <begin position="1071"/>
        <end position="1114"/>
    </location>
</feature>
<dbReference type="GO" id="GO:0032981">
    <property type="term" value="P:mitochondrial respiratory chain complex I assembly"/>
    <property type="evidence" value="ECO:0007669"/>
    <property type="project" value="TreeGrafter"/>
</dbReference>
<dbReference type="Proteomes" id="UP000245207">
    <property type="component" value="Unassembled WGS sequence"/>
</dbReference>
<keyword evidence="5 12" id="KW-0808">Transferase</keyword>
<dbReference type="EC" id="2.1.1.320" evidence="3"/>
<dbReference type="InterPro" id="IPR038375">
    <property type="entry name" value="NDUFAF7_sf"/>
</dbReference>
<comment type="similarity">
    <text evidence="2">Belongs to the NDUFAF7 family.</text>
</comment>
<evidence type="ECO:0000256" key="4">
    <source>
        <dbReference type="ARBA" id="ARBA00022603"/>
    </source>
</evidence>
<name>A0A2U1NBZ3_ARTAN</name>
<dbReference type="SUPFAM" id="SSF53335">
    <property type="entry name" value="S-adenosyl-L-methionine-dependent methyltransferases"/>
    <property type="match status" value="1"/>
</dbReference>
<dbReference type="GO" id="GO:0032259">
    <property type="term" value="P:methylation"/>
    <property type="evidence" value="ECO:0007669"/>
    <property type="project" value="UniProtKB-KW"/>
</dbReference>
<dbReference type="Gene3D" id="3.40.50.12710">
    <property type="match status" value="1"/>
</dbReference>
<dbReference type="AlphaFoldDB" id="A0A2U1NBZ3"/>
<evidence type="ECO:0000256" key="10">
    <source>
        <dbReference type="SAM" id="MobiDB-lite"/>
    </source>
</evidence>
<comment type="catalytic activity">
    <reaction evidence="7">
        <text>L-arginyl-[protein] + 2 S-adenosyl-L-methionine = N(omega),N(omega)'-dimethyl-L-arginyl-[protein] + 2 S-adenosyl-L-homocysteine + 2 H(+)</text>
        <dbReference type="Rhea" id="RHEA:48108"/>
        <dbReference type="Rhea" id="RHEA-COMP:10532"/>
        <dbReference type="Rhea" id="RHEA-COMP:11992"/>
        <dbReference type="ChEBI" id="CHEBI:15378"/>
        <dbReference type="ChEBI" id="CHEBI:29965"/>
        <dbReference type="ChEBI" id="CHEBI:57856"/>
        <dbReference type="ChEBI" id="CHEBI:59789"/>
        <dbReference type="ChEBI" id="CHEBI:88221"/>
        <dbReference type="EC" id="2.1.1.320"/>
    </reaction>
</comment>
<dbReference type="OrthoDB" id="1838278at2759"/>
<evidence type="ECO:0000256" key="7">
    <source>
        <dbReference type="ARBA" id="ARBA00048612"/>
    </source>
</evidence>
<feature type="region of interest" description="Disordered" evidence="10">
    <location>
        <begin position="964"/>
        <end position="986"/>
    </location>
</feature>
<evidence type="ECO:0000313" key="13">
    <source>
        <dbReference type="Proteomes" id="UP000245207"/>
    </source>
</evidence>
<dbReference type="STRING" id="35608.A0A2U1NBZ3"/>
<evidence type="ECO:0000256" key="2">
    <source>
        <dbReference type="ARBA" id="ARBA00005891"/>
    </source>
</evidence>
<accession>A0A2U1NBZ3</accession>
<dbReference type="InterPro" id="IPR029063">
    <property type="entry name" value="SAM-dependent_MTases_sf"/>
</dbReference>
<protein>
    <recommendedName>
        <fullName evidence="3">type II protein arginine methyltransferase</fullName>
        <ecNumber evidence="3">2.1.1.320</ecNumber>
    </recommendedName>
</protein>
<dbReference type="GO" id="GO:0008270">
    <property type="term" value="F:zinc ion binding"/>
    <property type="evidence" value="ECO:0007669"/>
    <property type="project" value="UniProtKB-KW"/>
</dbReference>